<accession>A0A9W9ZCZ5</accession>
<name>A0A9W9ZCZ5_9CNID</name>
<gene>
    <name evidence="2" type="ORF">OS493_017810</name>
</gene>
<feature type="region of interest" description="Disordered" evidence="1">
    <location>
        <begin position="1"/>
        <end position="38"/>
    </location>
</feature>
<sequence length="115" mass="13128">MKALSKENTPLNGVSADLNNNAVDKDDNKELNKEPVEEPVARLTQISRKRIFQRRVKGLYSASKGHHKLSPMTYPHVQPTNDKTVSPEVLRRFSKALDEINKKIHSQNLVWKSLL</sequence>
<protein>
    <submittedName>
        <fullName evidence="2">Uncharacterized protein</fullName>
    </submittedName>
</protein>
<feature type="region of interest" description="Disordered" evidence="1">
    <location>
        <begin position="62"/>
        <end position="86"/>
    </location>
</feature>
<organism evidence="2 3">
    <name type="scientific">Desmophyllum pertusum</name>
    <dbReference type="NCBI Taxonomy" id="174260"/>
    <lineage>
        <taxon>Eukaryota</taxon>
        <taxon>Metazoa</taxon>
        <taxon>Cnidaria</taxon>
        <taxon>Anthozoa</taxon>
        <taxon>Hexacorallia</taxon>
        <taxon>Scleractinia</taxon>
        <taxon>Caryophylliina</taxon>
        <taxon>Caryophylliidae</taxon>
        <taxon>Desmophyllum</taxon>
    </lineage>
</organism>
<reference evidence="2" key="1">
    <citation type="submission" date="2023-01" db="EMBL/GenBank/DDBJ databases">
        <title>Genome assembly of the deep-sea coral Lophelia pertusa.</title>
        <authorList>
            <person name="Herrera S."/>
            <person name="Cordes E."/>
        </authorList>
    </citation>
    <scope>NUCLEOTIDE SEQUENCE</scope>
    <source>
        <strain evidence="2">USNM1676648</strain>
        <tissue evidence="2">Polyp</tissue>
    </source>
</reference>
<evidence type="ECO:0000313" key="2">
    <source>
        <dbReference type="EMBL" id="KAJ7379297.1"/>
    </source>
</evidence>
<evidence type="ECO:0000256" key="1">
    <source>
        <dbReference type="SAM" id="MobiDB-lite"/>
    </source>
</evidence>
<dbReference type="AlphaFoldDB" id="A0A9W9ZCZ5"/>
<feature type="compositionally biased region" description="Basic and acidic residues" evidence="1">
    <location>
        <begin position="23"/>
        <end position="38"/>
    </location>
</feature>
<dbReference type="EMBL" id="MU826359">
    <property type="protein sequence ID" value="KAJ7379297.1"/>
    <property type="molecule type" value="Genomic_DNA"/>
</dbReference>
<comment type="caution">
    <text evidence="2">The sequence shown here is derived from an EMBL/GenBank/DDBJ whole genome shotgun (WGS) entry which is preliminary data.</text>
</comment>
<evidence type="ECO:0000313" key="3">
    <source>
        <dbReference type="Proteomes" id="UP001163046"/>
    </source>
</evidence>
<proteinExistence type="predicted"/>
<keyword evidence="3" id="KW-1185">Reference proteome</keyword>
<feature type="compositionally biased region" description="Polar residues" evidence="1">
    <location>
        <begin position="1"/>
        <end position="22"/>
    </location>
</feature>
<dbReference type="OrthoDB" id="5975782at2759"/>
<dbReference type="Proteomes" id="UP001163046">
    <property type="component" value="Unassembled WGS sequence"/>
</dbReference>